<keyword evidence="5" id="KW-0732">Signal</keyword>
<feature type="chain" id="PRO_5024445290" evidence="5">
    <location>
        <begin position="21"/>
        <end position="457"/>
    </location>
</feature>
<dbReference type="OrthoDB" id="62120at2759"/>
<accession>A0A5N5QDU2</accession>
<proteinExistence type="inferred from homology"/>
<dbReference type="GO" id="GO:0005576">
    <property type="term" value="C:extracellular region"/>
    <property type="evidence" value="ECO:0007669"/>
    <property type="project" value="TreeGrafter"/>
</dbReference>
<gene>
    <name evidence="7" type="ORF">CTheo_6623</name>
</gene>
<evidence type="ECO:0000256" key="2">
    <source>
        <dbReference type="ARBA" id="ARBA00022801"/>
    </source>
</evidence>
<dbReference type="InterPro" id="IPR001547">
    <property type="entry name" value="Glyco_hydro_5"/>
</dbReference>
<evidence type="ECO:0000256" key="3">
    <source>
        <dbReference type="ARBA" id="ARBA00023295"/>
    </source>
</evidence>
<evidence type="ECO:0000313" key="8">
    <source>
        <dbReference type="Proteomes" id="UP000383932"/>
    </source>
</evidence>
<evidence type="ECO:0000313" key="7">
    <source>
        <dbReference type="EMBL" id="KAB5589922.1"/>
    </source>
</evidence>
<dbReference type="Pfam" id="PF00150">
    <property type="entry name" value="Cellulase"/>
    <property type="match status" value="1"/>
</dbReference>
<dbReference type="GO" id="GO:0008422">
    <property type="term" value="F:beta-glucosidase activity"/>
    <property type="evidence" value="ECO:0007669"/>
    <property type="project" value="TreeGrafter"/>
</dbReference>
<reference evidence="7 8" key="1">
    <citation type="journal article" date="2019" name="Fungal Biol. Biotechnol.">
        <title>Draft genome sequence of fastidious pathogen Ceratobasidium theobromae, which causes vascular-streak dieback in Theobroma cacao.</title>
        <authorList>
            <person name="Ali S.S."/>
            <person name="Asman A."/>
            <person name="Shao J."/>
            <person name="Firmansyah A.P."/>
            <person name="Susilo A.W."/>
            <person name="Rosmana A."/>
            <person name="McMahon P."/>
            <person name="Junaid M."/>
            <person name="Guest D."/>
            <person name="Kheng T.Y."/>
            <person name="Meinhardt L.W."/>
            <person name="Bailey B.A."/>
        </authorList>
    </citation>
    <scope>NUCLEOTIDE SEQUENCE [LARGE SCALE GENOMIC DNA]</scope>
    <source>
        <strain evidence="7 8">CT2</strain>
    </source>
</reference>
<evidence type="ECO:0000256" key="5">
    <source>
        <dbReference type="SAM" id="SignalP"/>
    </source>
</evidence>
<dbReference type="GO" id="GO:0009986">
    <property type="term" value="C:cell surface"/>
    <property type="evidence" value="ECO:0007669"/>
    <property type="project" value="TreeGrafter"/>
</dbReference>
<keyword evidence="2 4" id="KW-0378">Hydrolase</keyword>
<dbReference type="AlphaFoldDB" id="A0A5N5QDU2"/>
<dbReference type="Proteomes" id="UP000383932">
    <property type="component" value="Unassembled WGS sequence"/>
</dbReference>
<dbReference type="PANTHER" id="PTHR31297:SF42">
    <property type="entry name" value="GLYCOSIDE HYDROLASE FAMILY 5 DOMAIN-CONTAINING PROTEIN"/>
    <property type="match status" value="1"/>
</dbReference>
<evidence type="ECO:0000256" key="1">
    <source>
        <dbReference type="ARBA" id="ARBA00005641"/>
    </source>
</evidence>
<evidence type="ECO:0000259" key="6">
    <source>
        <dbReference type="Pfam" id="PF00150"/>
    </source>
</evidence>
<protein>
    <submittedName>
        <fullName evidence="7">Glucan 1,3-beta-glucosidase</fullName>
    </submittedName>
</protein>
<dbReference type="InterPro" id="IPR050386">
    <property type="entry name" value="Glycosyl_hydrolase_5"/>
</dbReference>
<dbReference type="InterPro" id="IPR017853">
    <property type="entry name" value="GH"/>
</dbReference>
<dbReference type="PANTHER" id="PTHR31297">
    <property type="entry name" value="GLUCAN ENDO-1,6-BETA-GLUCOSIDASE B"/>
    <property type="match status" value="1"/>
</dbReference>
<evidence type="ECO:0000256" key="4">
    <source>
        <dbReference type="RuleBase" id="RU361153"/>
    </source>
</evidence>
<dbReference type="SUPFAM" id="SSF51445">
    <property type="entry name" value="(Trans)glycosidases"/>
    <property type="match status" value="1"/>
</dbReference>
<comment type="similarity">
    <text evidence="1 4">Belongs to the glycosyl hydrolase 5 (cellulase A) family.</text>
</comment>
<keyword evidence="3 4" id="KW-0326">Glycosidase</keyword>
<keyword evidence="8" id="KW-1185">Reference proteome</keyword>
<organism evidence="7 8">
    <name type="scientific">Ceratobasidium theobromae</name>
    <dbReference type="NCBI Taxonomy" id="1582974"/>
    <lineage>
        <taxon>Eukaryota</taxon>
        <taxon>Fungi</taxon>
        <taxon>Dikarya</taxon>
        <taxon>Basidiomycota</taxon>
        <taxon>Agaricomycotina</taxon>
        <taxon>Agaricomycetes</taxon>
        <taxon>Cantharellales</taxon>
        <taxon>Ceratobasidiaceae</taxon>
        <taxon>Ceratobasidium</taxon>
    </lineage>
</organism>
<feature type="domain" description="Glycoside hydrolase family 5" evidence="6">
    <location>
        <begin position="109"/>
        <end position="352"/>
    </location>
</feature>
<name>A0A5N5QDU2_9AGAM</name>
<comment type="caution">
    <text evidence="7">The sequence shown here is derived from an EMBL/GenBank/DDBJ whole genome shotgun (WGS) entry which is preliminary data.</text>
</comment>
<sequence>MVPFFKLALSLFVFAPTVFGELENNSRAYNHAHVARAQKVRAPDAAVNITTEHTKRASLRFPYGQTKVQGVNLGGWLVLEAWITPSIFENTGNPAIVDEYTFCQYQDYNIAHSKLEGHWSTWITETDFASIAAAGLNHVRIPVPHWAFDIADGEPYHNGQYPYLLKAVQWARNHGLKVLIDLHTAPGGQNPFDNSGRRGVMTWHTNPHYVARTNAIIKTLAADKPEYADTVTSIAPLNEPAGFYGNDVLNVVTQYWYDSYGNIRYPYGTSTQGPLVEVIHDAFQNLTYWNGFMHYPNFEGVMMDTHHYQVFTQDTIALTWPEHIKAACDFGSTKLGPYSASNLWTIVGEWTTSPTDCAKYLNGRDIGARYDGTYPGSTKLGECGPFTGARDHFSPEFKAFMREYYEAQVTAFERNGAGWFYWTWKSESADEWSYQAGLAGGWIPSNPNDRIHPNICG</sequence>
<feature type="signal peptide" evidence="5">
    <location>
        <begin position="1"/>
        <end position="20"/>
    </location>
</feature>
<dbReference type="EMBL" id="SSOP01000215">
    <property type="protein sequence ID" value="KAB5589922.1"/>
    <property type="molecule type" value="Genomic_DNA"/>
</dbReference>
<dbReference type="GO" id="GO:0009251">
    <property type="term" value="P:glucan catabolic process"/>
    <property type="evidence" value="ECO:0007669"/>
    <property type="project" value="TreeGrafter"/>
</dbReference>
<dbReference type="Gene3D" id="3.20.20.80">
    <property type="entry name" value="Glycosidases"/>
    <property type="match status" value="1"/>
</dbReference>